<dbReference type="AlphaFoldDB" id="A0A1N7M762"/>
<dbReference type="STRING" id="1086013.SAMN05421774_102466"/>
<dbReference type="PROSITE" id="PS51186">
    <property type="entry name" value="GNAT"/>
    <property type="match status" value="1"/>
</dbReference>
<accession>A0A1N7M762</accession>
<dbReference type="RefSeq" id="WP_076529645.1">
    <property type="nucleotide sequence ID" value="NZ_BMEH01000002.1"/>
</dbReference>
<feature type="domain" description="N-acetyltransferase" evidence="3">
    <location>
        <begin position="1"/>
        <end position="159"/>
    </location>
</feature>
<dbReference type="PANTHER" id="PTHR43877">
    <property type="entry name" value="AMINOALKYLPHOSPHONATE N-ACETYLTRANSFERASE-RELATED-RELATED"/>
    <property type="match status" value="1"/>
</dbReference>
<evidence type="ECO:0000256" key="1">
    <source>
        <dbReference type="ARBA" id="ARBA00022679"/>
    </source>
</evidence>
<dbReference type="GO" id="GO:0005840">
    <property type="term" value="C:ribosome"/>
    <property type="evidence" value="ECO:0007669"/>
    <property type="project" value="UniProtKB-KW"/>
</dbReference>
<dbReference type="Proteomes" id="UP000186141">
    <property type="component" value="Unassembled WGS sequence"/>
</dbReference>
<dbReference type="Gene3D" id="3.40.630.30">
    <property type="match status" value="1"/>
</dbReference>
<dbReference type="SUPFAM" id="SSF55729">
    <property type="entry name" value="Acyl-CoA N-acyltransferases (Nat)"/>
    <property type="match status" value="1"/>
</dbReference>
<keyword evidence="4" id="KW-0687">Ribonucleoprotein</keyword>
<name>A0A1N7M762_9RHOB</name>
<keyword evidence="2" id="KW-0012">Acyltransferase</keyword>
<reference evidence="4 5" key="1">
    <citation type="submission" date="2017-01" db="EMBL/GenBank/DDBJ databases">
        <authorList>
            <person name="Mah S.A."/>
            <person name="Swanson W.J."/>
            <person name="Moy G.W."/>
            <person name="Vacquier V.D."/>
        </authorList>
    </citation>
    <scope>NUCLEOTIDE SEQUENCE [LARGE SCALE GENOMIC DNA]</scope>
    <source>
        <strain evidence="4 5">DSM 26375</strain>
    </source>
</reference>
<protein>
    <submittedName>
        <fullName evidence="4">Ribosomal protein S18 acetylase RimI</fullName>
    </submittedName>
</protein>
<keyword evidence="5" id="KW-1185">Reference proteome</keyword>
<dbReference type="InterPro" id="IPR000182">
    <property type="entry name" value="GNAT_dom"/>
</dbReference>
<dbReference type="InterPro" id="IPR050832">
    <property type="entry name" value="Bact_Acetyltransf"/>
</dbReference>
<sequence>MRDAVAADAAAIASFHTRIWQQTYRDLAPPEAIARLDVGHRLRQWERVLRDPPTQAAILAETCGAIAGLVSFGATDTPVYDGRAELSHLYVAPDHRGRGLGRQLLAMAHGRLMAAGFPGMGLAVVRGNHAARAFYAALGGIEAAAFADPGPLWKSDNLLVVWGATPPGPSQ</sequence>
<gene>
    <name evidence="4" type="ORF">SAMN05421774_102466</name>
</gene>
<evidence type="ECO:0000313" key="4">
    <source>
        <dbReference type="EMBL" id="SIS81863.1"/>
    </source>
</evidence>
<proteinExistence type="predicted"/>
<dbReference type="InterPro" id="IPR016181">
    <property type="entry name" value="Acyl_CoA_acyltransferase"/>
</dbReference>
<evidence type="ECO:0000256" key="2">
    <source>
        <dbReference type="ARBA" id="ARBA00023315"/>
    </source>
</evidence>
<dbReference type="EMBL" id="FTOT01000002">
    <property type="protein sequence ID" value="SIS81863.1"/>
    <property type="molecule type" value="Genomic_DNA"/>
</dbReference>
<dbReference type="GO" id="GO:0016747">
    <property type="term" value="F:acyltransferase activity, transferring groups other than amino-acyl groups"/>
    <property type="evidence" value="ECO:0007669"/>
    <property type="project" value="InterPro"/>
</dbReference>
<dbReference type="Pfam" id="PF00583">
    <property type="entry name" value="Acetyltransf_1"/>
    <property type="match status" value="1"/>
</dbReference>
<evidence type="ECO:0000259" key="3">
    <source>
        <dbReference type="PROSITE" id="PS51186"/>
    </source>
</evidence>
<dbReference type="CDD" id="cd04301">
    <property type="entry name" value="NAT_SF"/>
    <property type="match status" value="1"/>
</dbReference>
<keyword evidence="1" id="KW-0808">Transferase</keyword>
<keyword evidence="4" id="KW-0689">Ribosomal protein</keyword>
<organism evidence="4 5">
    <name type="scientific">Gemmobacter megaterium</name>
    <dbReference type="NCBI Taxonomy" id="1086013"/>
    <lineage>
        <taxon>Bacteria</taxon>
        <taxon>Pseudomonadati</taxon>
        <taxon>Pseudomonadota</taxon>
        <taxon>Alphaproteobacteria</taxon>
        <taxon>Rhodobacterales</taxon>
        <taxon>Paracoccaceae</taxon>
        <taxon>Gemmobacter</taxon>
    </lineage>
</organism>
<evidence type="ECO:0000313" key="5">
    <source>
        <dbReference type="Proteomes" id="UP000186141"/>
    </source>
</evidence>